<proteinExistence type="predicted"/>
<dbReference type="Pfam" id="PF08348">
    <property type="entry name" value="PAS_6"/>
    <property type="match status" value="1"/>
</dbReference>
<dbReference type="InterPro" id="IPR039446">
    <property type="entry name" value="DauR-like"/>
</dbReference>
<dbReference type="EMBL" id="CR378675">
    <property type="protein sequence ID" value="CAG21905.1"/>
    <property type="molecule type" value="Genomic_DNA"/>
</dbReference>
<evidence type="ECO:0008006" key="5">
    <source>
        <dbReference type="Google" id="ProtNLM"/>
    </source>
</evidence>
<feature type="domain" description="Transcriptional regulator DauR-like HTH" evidence="2">
    <location>
        <begin position="152"/>
        <end position="213"/>
    </location>
</feature>
<dbReference type="Proteomes" id="UP000000593">
    <property type="component" value="Chromosome 2"/>
</dbReference>
<name>Q6LL84_PHOPR</name>
<dbReference type="PANTHER" id="PTHR35568:SF1">
    <property type="entry name" value="TRANSCRIPTIONAL REGULATOR DAUR"/>
    <property type="match status" value="1"/>
</dbReference>
<evidence type="ECO:0000259" key="1">
    <source>
        <dbReference type="Pfam" id="PF08348"/>
    </source>
</evidence>
<dbReference type="Pfam" id="PF13309">
    <property type="entry name" value="HTH_22"/>
    <property type="match status" value="1"/>
</dbReference>
<sequence>MNSVVTMEQSKSVKNADILLQQYVAVADGIALLFSDYVEVIIHDLDSQSVVYIANNISKRKIGDPSSLEDVNFDQAETVIGPYEKLNWDGKKICSTSVVLRDAKNTPIGMLCINMNTAPVEAAQEALALLLPIKNLIPQPEKLFHDDWQDKVNSFIHTWLTSKHQTISSLSQQEKRLLVEALFDQGAFKGKSSADYVANVLSMGRATVFNYLREIKKARQK</sequence>
<dbReference type="eggNOG" id="COG2964">
    <property type="taxonomic scope" value="Bacteria"/>
</dbReference>
<dbReference type="InterPro" id="IPR013559">
    <property type="entry name" value="YheO"/>
</dbReference>
<dbReference type="AlphaFoldDB" id="Q6LL84"/>
<dbReference type="KEGG" id="ppr:PBPRB0032"/>
<protein>
    <recommendedName>
        <fullName evidence="5">YheO-like PAS domain</fullName>
    </recommendedName>
</protein>
<reference evidence="4" key="1">
    <citation type="journal article" date="2005" name="Science">
        <title>Life at depth: Photobacterium profundum genome sequence and expression analysis.</title>
        <authorList>
            <person name="Vezzi A."/>
            <person name="Campanaro S."/>
            <person name="D'Angelo M."/>
            <person name="Simonato F."/>
            <person name="Vitulo N."/>
            <person name="Lauro F.M."/>
            <person name="Cestaro A."/>
            <person name="Malacrida G."/>
            <person name="Simionati B."/>
            <person name="Cannata N."/>
            <person name="Romualdi C."/>
            <person name="Bartlett D.H."/>
            <person name="Valle G."/>
        </authorList>
    </citation>
    <scope>NUCLEOTIDE SEQUENCE [LARGE SCALE GENOMIC DNA]</scope>
    <source>
        <strain evidence="4">ATCC BAA-1253 / SS9</strain>
    </source>
</reference>
<dbReference type="HOGENOM" id="CLU_080179_1_0_6"/>
<evidence type="ECO:0000313" key="4">
    <source>
        <dbReference type="Proteomes" id="UP000000593"/>
    </source>
</evidence>
<accession>Q6LL84</accession>
<evidence type="ECO:0000313" key="3">
    <source>
        <dbReference type="EMBL" id="CAG21905.1"/>
    </source>
</evidence>
<organism evidence="3 4">
    <name type="scientific">Photobacterium profundum (strain SS9)</name>
    <dbReference type="NCBI Taxonomy" id="298386"/>
    <lineage>
        <taxon>Bacteria</taxon>
        <taxon>Pseudomonadati</taxon>
        <taxon>Pseudomonadota</taxon>
        <taxon>Gammaproteobacteria</taxon>
        <taxon>Vibrionales</taxon>
        <taxon>Vibrionaceae</taxon>
        <taxon>Photobacterium</taxon>
    </lineage>
</organism>
<dbReference type="STRING" id="298386.PBPRB0032"/>
<keyword evidence="4" id="KW-1185">Reference proteome</keyword>
<gene>
    <name evidence="3" type="primary">SMC04327</name>
    <name evidence="3" type="ordered locus">PBPRB0032</name>
</gene>
<dbReference type="InterPro" id="IPR039445">
    <property type="entry name" value="DauR-like_HTH"/>
</dbReference>
<feature type="domain" description="YheO-like" evidence="1">
    <location>
        <begin position="20"/>
        <end position="125"/>
    </location>
</feature>
<dbReference type="PANTHER" id="PTHR35568">
    <property type="entry name" value="TRANSCRIPTIONAL REGULATOR DAUR"/>
    <property type="match status" value="1"/>
</dbReference>
<evidence type="ECO:0000259" key="2">
    <source>
        <dbReference type="Pfam" id="PF13309"/>
    </source>
</evidence>